<feature type="domain" description="RING-type" evidence="16">
    <location>
        <begin position="88"/>
        <end position="129"/>
    </location>
</feature>
<accession>A0A3Q0D0E6</accession>
<evidence type="ECO:0000259" key="16">
    <source>
        <dbReference type="PROSITE" id="PS50089"/>
    </source>
</evidence>
<dbReference type="FunFam" id="3.30.40.10:FF:000127">
    <property type="entry name" value="E3 ubiquitin-protein ligase RNF181"/>
    <property type="match status" value="1"/>
</dbReference>
<comment type="catalytic activity">
    <reaction evidence="1">
        <text>S-ubiquitinyl-[E2 ubiquitin-conjugating enzyme]-L-cysteine + [acceptor protein]-L-lysine = [E2 ubiquitin-conjugating enzyme]-L-cysteine + N(6)-ubiquitinyl-[acceptor protein]-L-lysine.</text>
        <dbReference type="EC" id="2.3.2.27"/>
    </reaction>
</comment>
<dbReference type="GO" id="GO:0005737">
    <property type="term" value="C:cytoplasm"/>
    <property type="evidence" value="ECO:0007669"/>
    <property type="project" value="TreeGrafter"/>
</dbReference>
<dbReference type="GO" id="GO:0008270">
    <property type="term" value="F:zinc ion binding"/>
    <property type="evidence" value="ECO:0007669"/>
    <property type="project" value="UniProtKB-KW"/>
</dbReference>
<evidence type="ECO:0000256" key="5">
    <source>
        <dbReference type="ARBA" id="ARBA00022723"/>
    </source>
</evidence>
<evidence type="ECO:0000256" key="9">
    <source>
        <dbReference type="ARBA" id="ARBA00038197"/>
    </source>
</evidence>
<dbReference type="SMART" id="SM00184">
    <property type="entry name" value="RING"/>
    <property type="match status" value="1"/>
</dbReference>
<proteinExistence type="inferred from homology"/>
<evidence type="ECO:0000256" key="15">
    <source>
        <dbReference type="SAM" id="MobiDB-lite"/>
    </source>
</evidence>
<organism evidence="17 18">
    <name type="scientific">Mesocricetus auratus</name>
    <name type="common">Golden hamster</name>
    <dbReference type="NCBI Taxonomy" id="10036"/>
    <lineage>
        <taxon>Eukaryota</taxon>
        <taxon>Metazoa</taxon>
        <taxon>Chordata</taxon>
        <taxon>Craniata</taxon>
        <taxon>Vertebrata</taxon>
        <taxon>Euteleostomi</taxon>
        <taxon>Mammalia</taxon>
        <taxon>Eutheria</taxon>
        <taxon>Euarchontoglires</taxon>
        <taxon>Glires</taxon>
        <taxon>Rodentia</taxon>
        <taxon>Myomorpha</taxon>
        <taxon>Muroidea</taxon>
        <taxon>Cricetidae</taxon>
        <taxon>Cricetinae</taxon>
        <taxon>Mesocricetus</taxon>
    </lineage>
</organism>
<dbReference type="CDD" id="cd16669">
    <property type="entry name" value="RING-H2_RNF181"/>
    <property type="match status" value="1"/>
</dbReference>
<sequence>MASYFDEHDCEPLNPEREARNNMLLELARRVRGAWSWAPGSRSLFNRMDFEDLGLVDWEHHLPPPASKAVVESLPRTVIGSSKAELKCPVCLLEFEEEETVIEMPCHHLFHSNCILPWLSKTNSCPLCRHELPTDDDSYEEHKKDKVGAGDCSEAATAAPPGESPRSHVHVRQRSGLRAQPLWRLPICTLLFIKGFFTRPAAALRTHWSRGSAPSTLLLVERWQGCQMAEGAGLPVSLPASRLCVVGPWEQPGFGSEYSRLETRLCWPGPL</sequence>
<comment type="subunit">
    <text evidence="13">Directly interacts with ITGA2B and, as a result, with integrin ITGA2B/ITGB3. There is no evidence that integrin ITGA2B/ITGB3 is an endogenous substrate for RNF181-directed ubiquitination.</text>
</comment>
<dbReference type="SUPFAM" id="SSF57850">
    <property type="entry name" value="RING/U-box"/>
    <property type="match status" value="1"/>
</dbReference>
<feature type="region of interest" description="Disordered" evidence="15">
    <location>
        <begin position="136"/>
        <end position="171"/>
    </location>
</feature>
<evidence type="ECO:0000256" key="2">
    <source>
        <dbReference type="ARBA" id="ARBA00004906"/>
    </source>
</evidence>
<dbReference type="PANTHER" id="PTHR15710">
    <property type="entry name" value="E3 UBIQUITIN-PROTEIN LIGASE PRAJA"/>
    <property type="match status" value="1"/>
</dbReference>
<evidence type="ECO:0000256" key="13">
    <source>
        <dbReference type="ARBA" id="ARBA00065711"/>
    </source>
</evidence>
<dbReference type="RefSeq" id="XP_021086313.1">
    <property type="nucleotide sequence ID" value="XM_021230654.2"/>
</dbReference>
<evidence type="ECO:0000256" key="3">
    <source>
        <dbReference type="ARBA" id="ARBA00012483"/>
    </source>
</evidence>
<evidence type="ECO:0000256" key="10">
    <source>
        <dbReference type="ARBA" id="ARBA00039317"/>
    </source>
</evidence>
<dbReference type="Pfam" id="PF13639">
    <property type="entry name" value="zf-RING_2"/>
    <property type="match status" value="1"/>
</dbReference>
<dbReference type="OrthoDB" id="21204at2759"/>
<dbReference type="EC" id="2.3.2.27" evidence="3"/>
<evidence type="ECO:0000313" key="18">
    <source>
        <dbReference type="RefSeq" id="XP_021086313.1"/>
    </source>
</evidence>
<dbReference type="InterPro" id="IPR013083">
    <property type="entry name" value="Znf_RING/FYVE/PHD"/>
</dbReference>
<dbReference type="AlphaFoldDB" id="A0A3Q0D0E6"/>
<evidence type="ECO:0000256" key="8">
    <source>
        <dbReference type="ARBA" id="ARBA00022833"/>
    </source>
</evidence>
<keyword evidence="8" id="KW-0862">Zinc</keyword>
<evidence type="ECO:0000256" key="12">
    <source>
        <dbReference type="ARBA" id="ARBA00045940"/>
    </source>
</evidence>
<gene>
    <name evidence="18" type="primary">Rnf181</name>
</gene>
<dbReference type="GO" id="GO:0016567">
    <property type="term" value="P:protein ubiquitination"/>
    <property type="evidence" value="ECO:0007669"/>
    <property type="project" value="TreeGrafter"/>
</dbReference>
<keyword evidence="6 14" id="KW-0863">Zinc-finger</keyword>
<dbReference type="PANTHER" id="PTHR15710:SF160">
    <property type="entry name" value="E3 UBIQUITIN-PROTEIN LIGASE RNF181"/>
    <property type="match status" value="1"/>
</dbReference>
<comment type="function">
    <text evidence="12">E3 ubiquitin-protein ligase which accepts ubiquitin from an E2 ubiquitin-conjugating enzyme in the form of a thioester and then directly transfers the ubiquitin to targeted substrates. Catalyzes monoubiquitination of 26S proteasome subunit PSMC2/RPT1.</text>
</comment>
<dbReference type="Proteomes" id="UP000886700">
    <property type="component" value="Unplaced"/>
</dbReference>
<dbReference type="PROSITE" id="PS50089">
    <property type="entry name" value="ZF_RING_2"/>
    <property type="match status" value="1"/>
</dbReference>
<keyword evidence="7" id="KW-0833">Ubl conjugation pathway</keyword>
<evidence type="ECO:0000256" key="14">
    <source>
        <dbReference type="PROSITE-ProRule" id="PRU00175"/>
    </source>
</evidence>
<keyword evidence="17" id="KW-1185">Reference proteome</keyword>
<dbReference type="Gene3D" id="3.30.40.10">
    <property type="entry name" value="Zinc/RING finger domain, C3HC4 (zinc finger)"/>
    <property type="match status" value="1"/>
</dbReference>
<evidence type="ECO:0000256" key="4">
    <source>
        <dbReference type="ARBA" id="ARBA00022679"/>
    </source>
</evidence>
<keyword evidence="5" id="KW-0479">Metal-binding</keyword>
<evidence type="ECO:0000313" key="17">
    <source>
        <dbReference type="Proteomes" id="UP000886700"/>
    </source>
</evidence>
<dbReference type="GeneID" id="101823204"/>
<comment type="pathway">
    <text evidence="2">Protein modification; protein ubiquitination.</text>
</comment>
<dbReference type="InterPro" id="IPR001841">
    <property type="entry name" value="Znf_RING"/>
</dbReference>
<comment type="similarity">
    <text evidence="9">Belongs to the RNF181 family.</text>
</comment>
<evidence type="ECO:0000256" key="1">
    <source>
        <dbReference type="ARBA" id="ARBA00000900"/>
    </source>
</evidence>
<evidence type="ECO:0000256" key="7">
    <source>
        <dbReference type="ARBA" id="ARBA00022786"/>
    </source>
</evidence>
<evidence type="ECO:0000256" key="11">
    <source>
        <dbReference type="ARBA" id="ARBA00041674"/>
    </source>
</evidence>
<reference evidence="18" key="1">
    <citation type="submission" date="2025-08" db="UniProtKB">
        <authorList>
            <consortium name="RefSeq"/>
        </authorList>
    </citation>
    <scope>IDENTIFICATION</scope>
    <source>
        <tissue evidence="18">Liver</tissue>
    </source>
</reference>
<dbReference type="GO" id="GO:0061630">
    <property type="term" value="F:ubiquitin protein ligase activity"/>
    <property type="evidence" value="ECO:0007669"/>
    <property type="project" value="UniProtKB-EC"/>
</dbReference>
<protein>
    <recommendedName>
        <fullName evidence="10">E3 ubiquitin-protein ligase RNF181</fullName>
        <ecNumber evidence="3">2.3.2.27</ecNumber>
    </recommendedName>
    <alternativeName>
        <fullName evidence="11">RING finger protein 181</fullName>
    </alternativeName>
</protein>
<keyword evidence="4" id="KW-0808">Transferase</keyword>
<name>A0A3Q0D0E6_MESAU</name>
<evidence type="ECO:0000256" key="6">
    <source>
        <dbReference type="ARBA" id="ARBA00022771"/>
    </source>
</evidence>
<dbReference type="CTD" id="51255"/>